<dbReference type="Proteomes" id="UP000663499">
    <property type="component" value="Chromosome"/>
</dbReference>
<dbReference type="RefSeq" id="WP_207300418.1">
    <property type="nucleotide sequence ID" value="NZ_CP071444.1"/>
</dbReference>
<keyword evidence="2" id="KW-1185">Reference proteome</keyword>
<dbReference type="Pfam" id="PF10133">
    <property type="entry name" value="CooT"/>
    <property type="match status" value="1"/>
</dbReference>
<protein>
    <submittedName>
        <fullName evidence="1">CooT family nickel-binding protein</fullName>
    </submittedName>
</protein>
<dbReference type="KEGG" id="alka:J0B03_03145"/>
<evidence type="ECO:0000313" key="2">
    <source>
        <dbReference type="Proteomes" id="UP000663499"/>
    </source>
</evidence>
<dbReference type="InterPro" id="IPR019300">
    <property type="entry name" value="CooT"/>
</dbReference>
<organism evidence="1 2">
    <name type="scientific">Alkalibacter rhizosphaerae</name>
    <dbReference type="NCBI Taxonomy" id="2815577"/>
    <lineage>
        <taxon>Bacteria</taxon>
        <taxon>Bacillati</taxon>
        <taxon>Bacillota</taxon>
        <taxon>Clostridia</taxon>
        <taxon>Eubacteriales</taxon>
        <taxon>Eubacteriaceae</taxon>
        <taxon>Alkalibacter</taxon>
    </lineage>
</organism>
<name>A0A975AHX9_9FIRM</name>
<evidence type="ECO:0000313" key="1">
    <source>
        <dbReference type="EMBL" id="QSX09079.1"/>
    </source>
</evidence>
<gene>
    <name evidence="1" type="ORF">J0B03_03145</name>
</gene>
<accession>A0A975AHX9</accession>
<reference evidence="1" key="1">
    <citation type="submission" date="2021-03" db="EMBL/GenBank/DDBJ databases">
        <title>Alkalibacter marinus sp. nov., isolated from tidal flat sediment.</title>
        <authorList>
            <person name="Namirimu T."/>
            <person name="Yang J.-A."/>
            <person name="Yang S.-H."/>
            <person name="Kim Y.-J."/>
            <person name="Kwon K.K."/>
        </authorList>
    </citation>
    <scope>NUCLEOTIDE SEQUENCE</scope>
    <source>
        <strain evidence="1">ES005</strain>
    </source>
</reference>
<dbReference type="AlphaFoldDB" id="A0A975AHX9"/>
<proteinExistence type="predicted"/>
<sequence>MCLGKVYEGDDNKALLEDVKSLEKVGNKWVFTSIFGDTIELEGELDAIDFGNSKVVVRKPTA</sequence>
<dbReference type="EMBL" id="CP071444">
    <property type="protein sequence ID" value="QSX09079.1"/>
    <property type="molecule type" value="Genomic_DNA"/>
</dbReference>